<keyword evidence="1" id="KW-0472">Membrane</keyword>
<proteinExistence type="predicted"/>
<dbReference type="RefSeq" id="WP_341724898.1">
    <property type="nucleotide sequence ID" value="NZ_JBBWWT010000002.1"/>
</dbReference>
<dbReference type="EMBL" id="JBBWWT010000002">
    <property type="protein sequence ID" value="MEL1263709.1"/>
    <property type="molecule type" value="Genomic_DNA"/>
</dbReference>
<reference evidence="2 3" key="1">
    <citation type="submission" date="2024-04" db="EMBL/GenBank/DDBJ databases">
        <title>Draft genome sequence of Pseudoxanthomonas putridarboris WD12.</title>
        <authorList>
            <person name="Oh J."/>
        </authorList>
    </citation>
    <scope>NUCLEOTIDE SEQUENCE [LARGE SCALE GENOMIC DNA]</scope>
    <source>
        <strain evidence="2 3">WD12</strain>
    </source>
</reference>
<evidence type="ECO:0000313" key="3">
    <source>
        <dbReference type="Proteomes" id="UP001459204"/>
    </source>
</evidence>
<evidence type="ECO:0000313" key="2">
    <source>
        <dbReference type="EMBL" id="MEL1263709.1"/>
    </source>
</evidence>
<feature type="transmembrane region" description="Helical" evidence="1">
    <location>
        <begin position="45"/>
        <end position="63"/>
    </location>
</feature>
<keyword evidence="1" id="KW-1133">Transmembrane helix</keyword>
<organism evidence="2 3">
    <name type="scientific">Pseudoxanthomonas putridarboris</name>
    <dbReference type="NCBI Taxonomy" id="752605"/>
    <lineage>
        <taxon>Bacteria</taxon>
        <taxon>Pseudomonadati</taxon>
        <taxon>Pseudomonadota</taxon>
        <taxon>Gammaproteobacteria</taxon>
        <taxon>Lysobacterales</taxon>
        <taxon>Lysobacteraceae</taxon>
        <taxon>Pseudoxanthomonas</taxon>
    </lineage>
</organism>
<keyword evidence="3" id="KW-1185">Reference proteome</keyword>
<feature type="transmembrane region" description="Helical" evidence="1">
    <location>
        <begin position="125"/>
        <end position="148"/>
    </location>
</feature>
<name>A0ABU9IXN4_9GAMM</name>
<protein>
    <recommendedName>
        <fullName evidence="4">Transmembrane protein</fullName>
    </recommendedName>
</protein>
<evidence type="ECO:0008006" key="4">
    <source>
        <dbReference type="Google" id="ProtNLM"/>
    </source>
</evidence>
<dbReference type="Proteomes" id="UP001459204">
    <property type="component" value="Unassembled WGS sequence"/>
</dbReference>
<sequence length="165" mass="17863">MAPRAEFVLVSALLAALLLVVAFVTVVSGWQRLPQGDGLGNALKFAPVSALAAGLAAWLASAWHRRAQRAGRRWKAGGLALRTLLIAFLLFPLLLAGWVLAATAADQWMTAQPEPWRDALAWLPVIVFYGSAFAVVYGAVPAFLLEYFACRRYLRRQAGTTTGQP</sequence>
<comment type="caution">
    <text evidence="2">The sequence shown here is derived from an EMBL/GenBank/DDBJ whole genome shotgun (WGS) entry which is preliminary data.</text>
</comment>
<gene>
    <name evidence="2" type="ORF">AAD027_04880</name>
</gene>
<feature type="transmembrane region" description="Helical" evidence="1">
    <location>
        <begin position="84"/>
        <end position="105"/>
    </location>
</feature>
<evidence type="ECO:0000256" key="1">
    <source>
        <dbReference type="SAM" id="Phobius"/>
    </source>
</evidence>
<keyword evidence="1" id="KW-0812">Transmembrane</keyword>
<accession>A0ABU9IXN4</accession>